<keyword evidence="11 13" id="KW-0742">SOS response</keyword>
<name>A0A3E1IZK0_GARVA</name>
<feature type="binding site" evidence="13">
    <location>
        <begin position="30"/>
        <end position="37"/>
    </location>
    <ligand>
        <name>ATP</name>
        <dbReference type="ChEBI" id="CHEBI:30616"/>
    </ligand>
</feature>
<dbReference type="GO" id="GO:0000731">
    <property type="term" value="P:DNA synthesis involved in DNA repair"/>
    <property type="evidence" value="ECO:0007669"/>
    <property type="project" value="TreeGrafter"/>
</dbReference>
<evidence type="ECO:0000256" key="7">
    <source>
        <dbReference type="ARBA" id="ARBA00022763"/>
    </source>
</evidence>
<dbReference type="GO" id="GO:0005524">
    <property type="term" value="F:ATP binding"/>
    <property type="evidence" value="ECO:0007669"/>
    <property type="project" value="UniProtKB-UniRule"/>
</dbReference>
<dbReference type="AlphaFoldDB" id="A0A3E1IZK0"/>
<dbReference type="GO" id="GO:0009432">
    <property type="term" value="P:SOS response"/>
    <property type="evidence" value="ECO:0007669"/>
    <property type="project" value="UniProtKB-UniRule"/>
</dbReference>
<organism evidence="15 16">
    <name type="scientific">Gardnerella vaginalis</name>
    <dbReference type="NCBI Taxonomy" id="2702"/>
    <lineage>
        <taxon>Bacteria</taxon>
        <taxon>Bacillati</taxon>
        <taxon>Actinomycetota</taxon>
        <taxon>Actinomycetes</taxon>
        <taxon>Bifidobacteriales</taxon>
        <taxon>Bifidobacteriaceae</taxon>
        <taxon>Gardnerella</taxon>
    </lineage>
</organism>
<evidence type="ECO:0000313" key="16">
    <source>
        <dbReference type="Proteomes" id="UP000259221"/>
    </source>
</evidence>
<feature type="domain" description="RecF/RecN/SMC N-terminal" evidence="14">
    <location>
        <begin position="3"/>
        <end position="352"/>
    </location>
</feature>
<dbReference type="InterPro" id="IPR042174">
    <property type="entry name" value="RecF_2"/>
</dbReference>
<dbReference type="InterPro" id="IPR003395">
    <property type="entry name" value="RecF/RecN/SMC_N"/>
</dbReference>
<keyword evidence="9 13" id="KW-0238">DNA-binding</keyword>
<keyword evidence="4 13" id="KW-0963">Cytoplasm</keyword>
<evidence type="ECO:0000256" key="3">
    <source>
        <dbReference type="ARBA" id="ARBA00020170"/>
    </source>
</evidence>
<evidence type="ECO:0000256" key="10">
    <source>
        <dbReference type="ARBA" id="ARBA00023204"/>
    </source>
</evidence>
<dbReference type="RefSeq" id="WP_116712457.1">
    <property type="nucleotide sequence ID" value="NZ_LRTV01000009.1"/>
</dbReference>
<dbReference type="InterPro" id="IPR027417">
    <property type="entry name" value="P-loop_NTPase"/>
</dbReference>
<evidence type="ECO:0000256" key="8">
    <source>
        <dbReference type="ARBA" id="ARBA00022840"/>
    </source>
</evidence>
<evidence type="ECO:0000313" key="15">
    <source>
        <dbReference type="EMBL" id="RFD78443.1"/>
    </source>
</evidence>
<gene>
    <name evidence="13" type="primary">recF</name>
    <name evidence="15" type="ORF">AXE77_04860</name>
</gene>
<keyword evidence="6 13" id="KW-0547">Nucleotide-binding</keyword>
<reference evidence="15 16" key="1">
    <citation type="submission" date="2016-02" db="EMBL/GenBank/DDBJ databases">
        <authorList>
            <person name="Alioto T."/>
            <person name="Alioto T."/>
        </authorList>
    </citation>
    <scope>NUCLEOTIDE SEQUENCE [LARGE SCALE GENOMIC DNA]</scope>
    <source>
        <strain evidence="15 16">NR010</strain>
    </source>
</reference>
<dbReference type="InterPro" id="IPR018078">
    <property type="entry name" value="DNA-binding_RecF_CS"/>
</dbReference>
<dbReference type="Gene3D" id="1.20.1050.90">
    <property type="entry name" value="RecF/RecN/SMC, N-terminal domain"/>
    <property type="match status" value="1"/>
</dbReference>
<evidence type="ECO:0000256" key="12">
    <source>
        <dbReference type="ARBA" id="ARBA00025401"/>
    </source>
</evidence>
<dbReference type="HAMAP" id="MF_00365">
    <property type="entry name" value="RecF"/>
    <property type="match status" value="1"/>
</dbReference>
<accession>A0A3E1IZK0</accession>
<dbReference type="Pfam" id="PF02463">
    <property type="entry name" value="SMC_N"/>
    <property type="match status" value="1"/>
</dbReference>
<evidence type="ECO:0000256" key="4">
    <source>
        <dbReference type="ARBA" id="ARBA00022490"/>
    </source>
</evidence>
<dbReference type="GO" id="GO:0003697">
    <property type="term" value="F:single-stranded DNA binding"/>
    <property type="evidence" value="ECO:0007669"/>
    <property type="project" value="UniProtKB-UniRule"/>
</dbReference>
<comment type="function">
    <text evidence="12 13">The RecF protein is involved in DNA metabolism; it is required for DNA replication and normal SOS inducibility. RecF binds preferentially to single-stranded, linear DNA. It also seems to bind ATP.</text>
</comment>
<comment type="similarity">
    <text evidence="2 13">Belongs to the RecF family.</text>
</comment>
<dbReference type="InterPro" id="IPR001238">
    <property type="entry name" value="DNA-binding_RecF"/>
</dbReference>
<dbReference type="PANTHER" id="PTHR32182">
    <property type="entry name" value="DNA REPLICATION AND REPAIR PROTEIN RECF"/>
    <property type="match status" value="1"/>
</dbReference>
<proteinExistence type="inferred from homology"/>
<evidence type="ECO:0000256" key="6">
    <source>
        <dbReference type="ARBA" id="ARBA00022741"/>
    </source>
</evidence>
<evidence type="ECO:0000256" key="5">
    <source>
        <dbReference type="ARBA" id="ARBA00022705"/>
    </source>
</evidence>
<sequence length="408" mass="45816">MFVSRIALDTFRSWKHIICDFQPGINIILGNNGLGKTNIVESLEIVGTGISHRTSSTLPLVTRGYETSTIRINVCDNKEDTTYEVTLSIKGANRARINSGKSLYMREIAGLLPVVSFTPRDQSLIFGDPNIRRTFLDQAGTLLLPNYAQLIQEFRHIAKQRAALLKNIRENSYSERNISLSGLEIWTGRFIESAIAVTRARNQVVTILNNSFTQLVQNLTNNSENAILQYAPSFEEVLKSYDSHNELLQDIGEHFQRIYEGELARGCNLIGPHRDDVNFMLDSMLAKDFASNGESWTLAIAAKMALCKALEEKNRDNPVIILDDVFAQLDEQRRQQILNFAEQQGQVFITTSSISDIPNSIENSELCNHHIIDVADLTSQQDDDINSLHTTMLKGILAQRSSQENDAL</sequence>
<dbReference type="Proteomes" id="UP000259221">
    <property type="component" value="Unassembled WGS sequence"/>
</dbReference>
<dbReference type="GO" id="GO:0006260">
    <property type="term" value="P:DNA replication"/>
    <property type="evidence" value="ECO:0007669"/>
    <property type="project" value="UniProtKB-UniRule"/>
</dbReference>
<dbReference type="NCBIfam" id="TIGR00611">
    <property type="entry name" value="recf"/>
    <property type="match status" value="1"/>
</dbReference>
<dbReference type="SUPFAM" id="SSF52540">
    <property type="entry name" value="P-loop containing nucleoside triphosphate hydrolases"/>
    <property type="match status" value="1"/>
</dbReference>
<keyword evidence="5 13" id="KW-0235">DNA replication</keyword>
<dbReference type="EMBL" id="LRTV01000009">
    <property type="protein sequence ID" value="RFD78443.1"/>
    <property type="molecule type" value="Genomic_DNA"/>
</dbReference>
<comment type="caution">
    <text evidence="15">The sequence shown here is derived from an EMBL/GenBank/DDBJ whole genome shotgun (WGS) entry which is preliminary data.</text>
</comment>
<evidence type="ECO:0000256" key="1">
    <source>
        <dbReference type="ARBA" id="ARBA00004496"/>
    </source>
</evidence>
<dbReference type="Gene3D" id="3.40.50.300">
    <property type="entry name" value="P-loop containing nucleotide triphosphate hydrolases"/>
    <property type="match status" value="1"/>
</dbReference>
<evidence type="ECO:0000256" key="13">
    <source>
        <dbReference type="HAMAP-Rule" id="MF_00365"/>
    </source>
</evidence>
<evidence type="ECO:0000259" key="14">
    <source>
        <dbReference type="Pfam" id="PF02463"/>
    </source>
</evidence>
<evidence type="ECO:0000256" key="9">
    <source>
        <dbReference type="ARBA" id="ARBA00023125"/>
    </source>
</evidence>
<dbReference type="PROSITE" id="PS00617">
    <property type="entry name" value="RECF_1"/>
    <property type="match status" value="1"/>
</dbReference>
<protein>
    <recommendedName>
        <fullName evidence="3 13">DNA replication and repair protein RecF</fullName>
    </recommendedName>
</protein>
<dbReference type="OrthoDB" id="9803889at2"/>
<keyword evidence="10 13" id="KW-0234">DNA repair</keyword>
<dbReference type="GO" id="GO:0005737">
    <property type="term" value="C:cytoplasm"/>
    <property type="evidence" value="ECO:0007669"/>
    <property type="project" value="UniProtKB-SubCell"/>
</dbReference>
<evidence type="ECO:0000256" key="11">
    <source>
        <dbReference type="ARBA" id="ARBA00023236"/>
    </source>
</evidence>
<dbReference type="PANTHER" id="PTHR32182:SF0">
    <property type="entry name" value="DNA REPLICATION AND REPAIR PROTEIN RECF"/>
    <property type="match status" value="1"/>
</dbReference>
<keyword evidence="7 13" id="KW-0227">DNA damage</keyword>
<evidence type="ECO:0000256" key="2">
    <source>
        <dbReference type="ARBA" id="ARBA00008016"/>
    </source>
</evidence>
<comment type="subcellular location">
    <subcellularLocation>
        <location evidence="1 13">Cytoplasm</location>
    </subcellularLocation>
</comment>
<keyword evidence="8 13" id="KW-0067">ATP-binding</keyword>
<dbReference type="GO" id="GO:0006302">
    <property type="term" value="P:double-strand break repair"/>
    <property type="evidence" value="ECO:0007669"/>
    <property type="project" value="TreeGrafter"/>
</dbReference>